<sequence length="140" mass="14824">MKTNDVLLRNVTKVVVFIIFLFSLHLFLAGHYNPGGGFVAGLTSAGAITLTLIAYDTQTVKSMLNINTIMMTGVGLLFALGTGMIGVITGDPFLTHKFGHVDLPIIGDTALHTATIFDLGVYLVVVGVTLTIIQTIGESD</sequence>
<accession>A0A099W4E4</accession>
<feature type="transmembrane region" description="Helical" evidence="7">
    <location>
        <begin position="110"/>
        <end position="133"/>
    </location>
</feature>
<evidence type="ECO:0000313" key="15">
    <source>
        <dbReference type="EMBL" id="MBC1562135.1"/>
    </source>
</evidence>
<keyword evidence="4 7" id="KW-0812">Transmembrane</keyword>
<evidence type="ECO:0000256" key="2">
    <source>
        <dbReference type="ARBA" id="ARBA00009425"/>
    </source>
</evidence>
<feature type="transmembrane region" description="Helical" evidence="7">
    <location>
        <begin position="38"/>
        <end position="57"/>
    </location>
</feature>
<evidence type="ECO:0000313" key="41">
    <source>
        <dbReference type="Proteomes" id="UP000553016"/>
    </source>
</evidence>
<dbReference type="EMBL" id="JAASTX010000037">
    <property type="protein sequence ID" value="MBC1493478.1"/>
    <property type="molecule type" value="Genomic_DNA"/>
</dbReference>
<evidence type="ECO:0000313" key="33">
    <source>
        <dbReference type="Proteomes" id="UP000541735"/>
    </source>
</evidence>
<dbReference type="EMBL" id="JAARZA010000002">
    <property type="protein sequence ID" value="MBC2240049.1"/>
    <property type="molecule type" value="Genomic_DNA"/>
</dbReference>
<keyword evidence="27" id="KW-1185">Reference proteome</keyword>
<dbReference type="EMBL" id="JAARYD010000002">
    <property type="protein sequence ID" value="MBC2175984.1"/>
    <property type="molecule type" value="Genomic_DNA"/>
</dbReference>
<evidence type="ECO:0000313" key="27">
    <source>
        <dbReference type="Proteomes" id="UP000029844"/>
    </source>
</evidence>
<keyword evidence="3" id="KW-1003">Cell membrane</keyword>
<dbReference type="Proteomes" id="UP000546244">
    <property type="component" value="Unassembled WGS sequence"/>
</dbReference>
<dbReference type="EMBL" id="JAARMV010000001">
    <property type="protein sequence ID" value="MBC2370820.1"/>
    <property type="molecule type" value="Genomic_DNA"/>
</dbReference>
<evidence type="ECO:0000256" key="1">
    <source>
        <dbReference type="ARBA" id="ARBA00004651"/>
    </source>
</evidence>
<dbReference type="Proteomes" id="UP000553016">
    <property type="component" value="Unassembled WGS sequence"/>
</dbReference>
<dbReference type="eggNOG" id="COG2111">
    <property type="taxonomic scope" value="Bacteria"/>
</dbReference>
<evidence type="ECO:0000313" key="12">
    <source>
        <dbReference type="EMBL" id="MBC1372485.1"/>
    </source>
</evidence>
<evidence type="ECO:0000256" key="4">
    <source>
        <dbReference type="ARBA" id="ARBA00022692"/>
    </source>
</evidence>
<dbReference type="EMBL" id="JAARRU010000003">
    <property type="protein sequence ID" value="MBC1565900.1"/>
    <property type="molecule type" value="Genomic_DNA"/>
</dbReference>
<comment type="caution">
    <text evidence="9">The sequence shown here is derived from an EMBL/GenBank/DDBJ whole genome shotgun (WGS) entry which is preliminary data.</text>
</comment>
<evidence type="ECO:0000313" key="11">
    <source>
        <dbReference type="EMBL" id="MBC1332374.1"/>
    </source>
</evidence>
<reference evidence="28 29" key="2">
    <citation type="submission" date="2020-03" db="EMBL/GenBank/DDBJ databases">
        <title>Soil Listeria distribution.</title>
        <authorList>
            <person name="Liao J."/>
            <person name="Wiedmann M."/>
        </authorList>
    </citation>
    <scope>NUCLEOTIDE SEQUENCE [LARGE SCALE GENOMIC DNA]</scope>
    <source>
        <strain evidence="24 41">FSL L7-0149</strain>
        <strain evidence="25 40">FSL L7-0153</strain>
        <strain evidence="22 28">FSL L7-0245</strain>
        <strain evidence="23 33">FSL L7-0259</strain>
        <strain evidence="21 29">FSL L7-0360</strain>
        <strain evidence="19 32">FSL L7-0978</strain>
        <strain evidence="20 39">FSL L7-0990</strain>
        <strain evidence="18 38">FSL L7-1017</strain>
        <strain evidence="17 42">FSL L7-1299</strain>
        <strain evidence="15 34">FSL L7-1387</strain>
        <strain evidence="16 43">FSL L7-1427</strain>
        <strain evidence="14 31">FSL L7-1547</strain>
        <strain evidence="13 36">FSL L7-1658</strain>
        <strain evidence="12 44">FSL L7-1681</strain>
        <strain evidence="10 35">FSL L7-1816</strain>
        <strain evidence="11 30">FSL L7-1833</strain>
        <strain evidence="26 37">FSL L7-1850</strain>
    </source>
</reference>
<evidence type="ECO:0000313" key="39">
    <source>
        <dbReference type="Proteomes" id="UP000548082"/>
    </source>
</evidence>
<evidence type="ECO:0000313" key="14">
    <source>
        <dbReference type="EMBL" id="MBC1493478.1"/>
    </source>
</evidence>
<dbReference type="AlphaFoldDB" id="A0A099W4E4"/>
<dbReference type="EMBL" id="JNFA01000025">
    <property type="protein sequence ID" value="KGL39882.1"/>
    <property type="molecule type" value="Genomic_DNA"/>
</dbReference>
<name>A0A099W4E4_9LIST</name>
<dbReference type="Proteomes" id="UP000547643">
    <property type="component" value="Unassembled WGS sequence"/>
</dbReference>
<feature type="domain" description="Na+/H+ antiporter MnhB subunit-related protein" evidence="8">
    <location>
        <begin position="8"/>
        <end position="131"/>
    </location>
</feature>
<dbReference type="Proteomes" id="UP000574104">
    <property type="component" value="Unassembled WGS sequence"/>
</dbReference>
<evidence type="ECO:0000313" key="42">
    <source>
        <dbReference type="Proteomes" id="UP000574104"/>
    </source>
</evidence>
<dbReference type="Proteomes" id="UP000029844">
    <property type="component" value="Unassembled WGS sequence"/>
</dbReference>
<dbReference type="Proteomes" id="UP000543379">
    <property type="component" value="Unassembled WGS sequence"/>
</dbReference>
<evidence type="ECO:0000259" key="8">
    <source>
        <dbReference type="Pfam" id="PF04039"/>
    </source>
</evidence>
<dbReference type="Proteomes" id="UP000541955">
    <property type="component" value="Unassembled WGS sequence"/>
</dbReference>
<dbReference type="PANTHER" id="PTHR33932:SF4">
    <property type="entry name" value="NA(+)_H(+) ANTIPORTER SUBUNIT B"/>
    <property type="match status" value="1"/>
</dbReference>
<gene>
    <name evidence="9" type="ORF">EP57_12545</name>
    <name evidence="11" type="ORF">HB759_10555</name>
    <name evidence="10" type="ORF">HB811_11865</name>
    <name evidence="13" type="ORF">HB836_14990</name>
    <name evidence="12" type="ORF">HB847_08860</name>
    <name evidence="15" type="ORF">HB902_08605</name>
    <name evidence="17" type="ORF">HB904_07850</name>
    <name evidence="16" type="ORF">HB907_10805</name>
    <name evidence="26" type="ORF">HBP98_02260</name>
    <name evidence="18" type="ORF">HCA46_14820</name>
    <name evidence="19" type="ORF">HCA52_05550</name>
    <name evidence="20" type="ORF">HCA55_11965</name>
    <name evidence="21" type="ORF">HCB06_02095</name>
    <name evidence="25" type="ORF">HCB25_07560</name>
    <name evidence="22" type="ORF">HCB26_07650</name>
    <name evidence="23" type="ORF">HCB27_05125</name>
    <name evidence="24" type="ORF">HCB35_06145</name>
    <name evidence="14" type="ORF">HCI99_16775</name>
</gene>
<evidence type="ECO:0000313" key="19">
    <source>
        <dbReference type="EMBL" id="MBC1792875.1"/>
    </source>
</evidence>
<evidence type="ECO:0000313" key="44">
    <source>
        <dbReference type="Proteomes" id="UP000591929"/>
    </source>
</evidence>
<dbReference type="GeneID" id="58718179"/>
<dbReference type="EMBL" id="JAARVG010000004">
    <property type="protein sequence ID" value="MBC1792875.1"/>
    <property type="molecule type" value="Genomic_DNA"/>
</dbReference>
<keyword evidence="6 7" id="KW-0472">Membrane</keyword>
<protein>
    <submittedName>
        <fullName evidence="9">Monovalent cation/H+ antiporter subunit B</fullName>
    </submittedName>
    <submittedName>
        <fullName evidence="10">Na(+)/H(+) antiporter subunit B</fullName>
    </submittedName>
</protein>
<dbReference type="EMBL" id="JAAROL010000003">
    <property type="protein sequence ID" value="MBC1332374.1"/>
    <property type="molecule type" value="Genomic_DNA"/>
</dbReference>
<dbReference type="GO" id="GO:0005886">
    <property type="term" value="C:plasma membrane"/>
    <property type="evidence" value="ECO:0007669"/>
    <property type="project" value="UniProtKB-SubCell"/>
</dbReference>
<evidence type="ECO:0000313" key="29">
    <source>
        <dbReference type="Proteomes" id="UP000529446"/>
    </source>
</evidence>
<evidence type="ECO:0000313" key="31">
    <source>
        <dbReference type="Proteomes" id="UP000533953"/>
    </source>
</evidence>
<dbReference type="STRING" id="1552123.EP57_12545"/>
<feature type="transmembrane region" description="Helical" evidence="7">
    <location>
        <begin position="69"/>
        <end position="90"/>
    </location>
</feature>
<evidence type="ECO:0000313" key="26">
    <source>
        <dbReference type="EMBL" id="MBC2370820.1"/>
    </source>
</evidence>
<dbReference type="NCBIfam" id="NF009223">
    <property type="entry name" value="PRK12573.1"/>
    <property type="match status" value="1"/>
</dbReference>
<dbReference type="InterPro" id="IPR050622">
    <property type="entry name" value="CPA3_antiporter_subunitB"/>
</dbReference>
<dbReference type="Proteomes" id="UP000529446">
    <property type="component" value="Unassembled WGS sequence"/>
</dbReference>
<dbReference type="EMBL" id="JAAROV010000003">
    <property type="protein sequence ID" value="MBC1317469.1"/>
    <property type="molecule type" value="Genomic_DNA"/>
</dbReference>
<evidence type="ECO:0000313" key="10">
    <source>
        <dbReference type="EMBL" id="MBC1317469.1"/>
    </source>
</evidence>
<reference evidence="9 27" key="1">
    <citation type="submission" date="2014-05" db="EMBL/GenBank/DDBJ databases">
        <title>Novel Listeriaceae from food processing environments.</title>
        <authorList>
            <person name="den Bakker H.C."/>
        </authorList>
    </citation>
    <scope>NUCLEOTIDE SEQUENCE [LARGE SCALE GENOMIC DNA]</scope>
    <source>
        <strain evidence="9 27">FSL A5-0281</strain>
    </source>
</reference>
<dbReference type="RefSeq" id="WP_036087119.1">
    <property type="nucleotide sequence ID" value="NZ_CBCSHQ010000013.1"/>
</dbReference>
<evidence type="ECO:0000313" key="23">
    <source>
        <dbReference type="EMBL" id="MBC2175984.1"/>
    </source>
</evidence>
<evidence type="ECO:0000313" key="37">
    <source>
        <dbReference type="Proteomes" id="UP000546244"/>
    </source>
</evidence>
<dbReference type="Proteomes" id="UP000591929">
    <property type="component" value="Unassembled WGS sequence"/>
</dbReference>
<evidence type="ECO:0000256" key="5">
    <source>
        <dbReference type="ARBA" id="ARBA00022989"/>
    </source>
</evidence>
<evidence type="ECO:0000313" key="28">
    <source>
        <dbReference type="Proteomes" id="UP000519573"/>
    </source>
</evidence>
<proteinExistence type="inferred from homology"/>
<evidence type="ECO:0000256" key="7">
    <source>
        <dbReference type="SAM" id="Phobius"/>
    </source>
</evidence>
<dbReference type="PANTHER" id="PTHR33932">
    <property type="entry name" value="NA(+)/H(+) ANTIPORTER SUBUNIT B"/>
    <property type="match status" value="1"/>
</dbReference>
<evidence type="ECO:0000313" key="35">
    <source>
        <dbReference type="Proteomes" id="UP000543379"/>
    </source>
</evidence>
<evidence type="ECO:0000313" key="21">
    <source>
        <dbReference type="EMBL" id="MBC2115400.1"/>
    </source>
</evidence>
<evidence type="ECO:0000313" key="36">
    <source>
        <dbReference type="Proteomes" id="UP000544413"/>
    </source>
</evidence>
<dbReference type="EMBL" id="JAARYH010000003">
    <property type="protein sequence ID" value="MBC2166443.1"/>
    <property type="molecule type" value="Genomic_DNA"/>
</dbReference>
<dbReference type="Proteomes" id="UP000548082">
    <property type="component" value="Unassembled WGS sequence"/>
</dbReference>
<evidence type="ECO:0000313" key="9">
    <source>
        <dbReference type="EMBL" id="KGL39882.1"/>
    </source>
</evidence>
<comment type="similarity">
    <text evidence="2">Belongs to the CPA3 antiporters (TC 2.A.63) subunit B family.</text>
</comment>
<dbReference type="Proteomes" id="UP000586951">
    <property type="component" value="Unassembled WGS sequence"/>
</dbReference>
<dbReference type="EMBL" id="JAARXI010000001">
    <property type="protein sequence ID" value="MBC2115400.1"/>
    <property type="molecule type" value="Genomic_DNA"/>
</dbReference>
<evidence type="ECO:0000313" key="20">
    <source>
        <dbReference type="EMBL" id="MBC1797444.1"/>
    </source>
</evidence>
<evidence type="ECO:0000313" key="30">
    <source>
        <dbReference type="Proteomes" id="UP000532866"/>
    </source>
</evidence>
<evidence type="ECO:0000313" key="34">
    <source>
        <dbReference type="Proteomes" id="UP000541955"/>
    </source>
</evidence>
<evidence type="ECO:0000256" key="3">
    <source>
        <dbReference type="ARBA" id="ARBA00022475"/>
    </source>
</evidence>
<evidence type="ECO:0000313" key="25">
    <source>
        <dbReference type="EMBL" id="MBC2243924.1"/>
    </source>
</evidence>
<evidence type="ECO:0000313" key="22">
    <source>
        <dbReference type="EMBL" id="MBC2166443.1"/>
    </source>
</evidence>
<dbReference type="Proteomes" id="UP000544413">
    <property type="component" value="Unassembled WGS sequence"/>
</dbReference>
<comment type="subcellular location">
    <subcellularLocation>
        <location evidence="1">Cell membrane</location>
        <topology evidence="1">Multi-pass membrane protein</topology>
    </subcellularLocation>
</comment>
<evidence type="ECO:0000313" key="40">
    <source>
        <dbReference type="Proteomes" id="UP000550367"/>
    </source>
</evidence>
<evidence type="ECO:0000313" key="32">
    <source>
        <dbReference type="Proteomes" id="UP000539064"/>
    </source>
</evidence>
<dbReference type="Proteomes" id="UP000539064">
    <property type="component" value="Unassembled WGS sequence"/>
</dbReference>
<dbReference type="OrthoDB" id="9798859at2"/>
<evidence type="ECO:0000313" key="18">
    <source>
        <dbReference type="EMBL" id="MBC1780117.1"/>
    </source>
</evidence>
<dbReference type="EMBL" id="JAARPT010000011">
    <property type="protein sequence ID" value="MBC1402897.1"/>
    <property type="molecule type" value="Genomic_DNA"/>
</dbReference>
<dbReference type="Proteomes" id="UP000541735">
    <property type="component" value="Unassembled WGS sequence"/>
</dbReference>
<dbReference type="Pfam" id="PF04039">
    <property type="entry name" value="MnhB"/>
    <property type="match status" value="1"/>
</dbReference>
<dbReference type="EMBL" id="JAARYY010000004">
    <property type="protein sequence ID" value="MBC2243924.1"/>
    <property type="molecule type" value="Genomic_DNA"/>
</dbReference>
<feature type="transmembrane region" description="Helical" evidence="7">
    <location>
        <begin position="12"/>
        <end position="32"/>
    </location>
</feature>
<evidence type="ECO:0000313" key="43">
    <source>
        <dbReference type="Proteomes" id="UP000586951"/>
    </source>
</evidence>
<evidence type="ECO:0000313" key="16">
    <source>
        <dbReference type="EMBL" id="MBC1565900.1"/>
    </source>
</evidence>
<evidence type="ECO:0000313" key="38">
    <source>
        <dbReference type="Proteomes" id="UP000547643"/>
    </source>
</evidence>
<dbReference type="EMBL" id="JAARPL010000005">
    <property type="protein sequence ID" value="MBC1372485.1"/>
    <property type="molecule type" value="Genomic_DNA"/>
</dbReference>
<dbReference type="Proteomes" id="UP000519573">
    <property type="component" value="Unassembled WGS sequence"/>
</dbReference>
<keyword evidence="5 7" id="KW-1133">Transmembrane helix</keyword>
<dbReference type="Proteomes" id="UP000550367">
    <property type="component" value="Unassembled WGS sequence"/>
</dbReference>
<evidence type="ECO:0000313" key="24">
    <source>
        <dbReference type="EMBL" id="MBC2240049.1"/>
    </source>
</evidence>
<evidence type="ECO:0000256" key="6">
    <source>
        <dbReference type="ARBA" id="ARBA00023136"/>
    </source>
</evidence>
<dbReference type="Proteomes" id="UP000532866">
    <property type="component" value="Unassembled WGS sequence"/>
</dbReference>
<dbReference type="EMBL" id="JAARVD010000005">
    <property type="protein sequence ID" value="MBC1797444.1"/>
    <property type="molecule type" value="Genomic_DNA"/>
</dbReference>
<evidence type="ECO:0000313" key="13">
    <source>
        <dbReference type="EMBL" id="MBC1402897.1"/>
    </source>
</evidence>
<dbReference type="InterPro" id="IPR007182">
    <property type="entry name" value="MnhB"/>
</dbReference>
<dbReference type="EMBL" id="JAARSH010000004">
    <property type="protein sequence ID" value="MBC1616096.1"/>
    <property type="molecule type" value="Genomic_DNA"/>
</dbReference>
<evidence type="ECO:0000313" key="17">
    <source>
        <dbReference type="EMBL" id="MBC1616096.1"/>
    </source>
</evidence>
<organism evidence="9 27">
    <name type="scientific">Listeria booriae</name>
    <dbReference type="NCBI Taxonomy" id="1552123"/>
    <lineage>
        <taxon>Bacteria</taxon>
        <taxon>Bacillati</taxon>
        <taxon>Bacillota</taxon>
        <taxon>Bacilli</taxon>
        <taxon>Bacillales</taxon>
        <taxon>Listeriaceae</taxon>
        <taxon>Listeria</taxon>
    </lineage>
</organism>
<dbReference type="EMBL" id="JAARRW010000003">
    <property type="protein sequence ID" value="MBC1562135.1"/>
    <property type="molecule type" value="Genomic_DNA"/>
</dbReference>
<dbReference type="EMBL" id="JAARUV010000006">
    <property type="protein sequence ID" value="MBC1780117.1"/>
    <property type="molecule type" value="Genomic_DNA"/>
</dbReference>
<dbReference type="Proteomes" id="UP000533953">
    <property type="component" value="Unassembled WGS sequence"/>
</dbReference>